<protein>
    <submittedName>
        <fullName evidence="6">Helicase SNF2</fullName>
    </submittedName>
</protein>
<dbReference type="Pfam" id="PF00271">
    <property type="entry name" value="Helicase_C"/>
    <property type="match status" value="1"/>
</dbReference>
<dbReference type="RefSeq" id="WP_044391037.1">
    <property type="nucleotide sequence ID" value="NZ_JXIQ01000017.1"/>
</dbReference>
<evidence type="ECO:0000256" key="1">
    <source>
        <dbReference type="ARBA" id="ARBA00022801"/>
    </source>
</evidence>
<feature type="domain" description="Helicase ATP-binding" evidence="4">
    <location>
        <begin position="665"/>
        <end position="827"/>
    </location>
</feature>
<proteinExistence type="predicted"/>
<organism evidence="6 7">
    <name type="scientific">Mesobacillus subterraneus</name>
    <dbReference type="NCBI Taxonomy" id="285983"/>
    <lineage>
        <taxon>Bacteria</taxon>
        <taxon>Bacillati</taxon>
        <taxon>Bacillota</taxon>
        <taxon>Bacilli</taxon>
        <taxon>Bacillales</taxon>
        <taxon>Bacillaceae</taxon>
        <taxon>Mesobacillus</taxon>
    </lineage>
</organism>
<dbReference type="OrthoDB" id="9760715at2"/>
<gene>
    <name evidence="6" type="ORF">UB32_02830</name>
</gene>
<dbReference type="PATRIC" id="fig|285983.3.peg.2306"/>
<dbReference type="SUPFAM" id="SSF52540">
    <property type="entry name" value="P-loop containing nucleoside triphosphate hydrolases"/>
    <property type="match status" value="2"/>
</dbReference>
<comment type="caution">
    <text evidence="6">The sequence shown here is derived from an EMBL/GenBank/DDBJ whole genome shotgun (WGS) entry which is preliminary data.</text>
</comment>
<dbReference type="Gene3D" id="3.40.50.10810">
    <property type="entry name" value="Tandem AAA-ATPase domain"/>
    <property type="match status" value="1"/>
</dbReference>
<keyword evidence="6" id="KW-0347">Helicase</keyword>
<keyword evidence="2" id="KW-0862">Zinc</keyword>
<dbReference type="Pfam" id="PF00176">
    <property type="entry name" value="SNF2-rel_dom"/>
    <property type="match status" value="1"/>
</dbReference>
<dbReference type="GO" id="GO:0005524">
    <property type="term" value="F:ATP binding"/>
    <property type="evidence" value="ECO:0007669"/>
    <property type="project" value="InterPro"/>
</dbReference>
<dbReference type="AlphaFoldDB" id="A0A0D6ZDV8"/>
<dbReference type="EMBL" id="JXIQ01000017">
    <property type="protein sequence ID" value="KIY23470.1"/>
    <property type="molecule type" value="Genomic_DNA"/>
</dbReference>
<dbReference type="Pfam" id="PF08455">
    <property type="entry name" value="SNF2_assoc"/>
    <property type="match status" value="1"/>
</dbReference>
<evidence type="ECO:0000313" key="6">
    <source>
        <dbReference type="EMBL" id="KIY23470.1"/>
    </source>
</evidence>
<evidence type="ECO:0000313" key="7">
    <source>
        <dbReference type="Proteomes" id="UP000032512"/>
    </source>
</evidence>
<keyword evidence="7" id="KW-1185">Reference proteome</keyword>
<dbReference type="GO" id="GO:0004386">
    <property type="term" value="F:helicase activity"/>
    <property type="evidence" value="ECO:0007669"/>
    <property type="project" value="UniProtKB-KW"/>
</dbReference>
<dbReference type="CDD" id="cd18012">
    <property type="entry name" value="DEXQc_arch_SWI2_SNF2"/>
    <property type="match status" value="1"/>
</dbReference>
<dbReference type="PANTHER" id="PTHR10799">
    <property type="entry name" value="SNF2/RAD54 HELICASE FAMILY"/>
    <property type="match status" value="1"/>
</dbReference>
<dbReference type="InterPro" id="IPR007527">
    <property type="entry name" value="Znf_SWIM"/>
</dbReference>
<sequence length="1104" mass="127176">MSSVLTQREIRKLFTDAVYRRGLAYYKQGYVGNLTFDPARELWKASVRGSMVYQVTIHMDEDGIECDCECPAFGNYSSPCKHVAAVLLKIQGQESGSGFRVPSPEPSFEQKFTRLAAQKRMEEEKRRAEERQRIYTKHITDKFIEAFANQSLPELSQKESRDKEELMVEWICRIHKPFSGSRVLQMEMKAGPKKTYVVRKITGFLNAVRTQCQYEFTKNFTYDPSEHRFSERDKEIIELLLQSVKYEEIYQQMQREHYGNGFVSEERSITISPMLADSFLAKMAEGNVRLEYGGDTYEGVEVHEDELPITLSLNQGSNDQSYQLDLSELLFSEYLALYGYLVEGNRFYKLSDDQQRYMSDLKNLASLNRNPIVMIDNEQMEPFLSHVVPKMNRIGKLKIADEVTNRISNEPLKAKVFVDWDDETLQIQLEYHYGDKILNPFQPDQNADPNQVILIREAGKEQAIMNILESCSLRIFGNDLYLKGEENVYDFLYDTLPKLEDYADIFLTNAVKSLILPSRQVPVTNIEVNSSGNWLDVSFTIEGIAQKDVQNILLSAVEKKKYYRLPDGAFVSLESEEYESIQTMVQEFHMKPSHLKNESLQLPLYRGMQLEEVMKKENGGNAKYGKHFRRLLSSLKNPEQLEFDVPKLLEATLRDYQNYGFQWLSTLNHYRLGGILADDMGLGKTLQSIAFILSEKDRTEDNKPVLIVAPASLVYNWKNEFHKFAPSLKVAVMIGSPQERTDMIKEADSLDVWITSYPTLRQDIEQYAQYEFRTLILDEAQMIKNHATKAAKAVREVRAGTRFALSGTPIENSIDELWSIFQTIMPDFFPNQKAFRQLPPEKVAKMVSPFILRRVKKDVLKELPDKIESVNYSELTKQQKELYLAYLSRIQAEAKESLDGEGFQKSRIKILAGLTRLRQLCCHPSLFLDNYQGESGKLQQLMEIVANAVENGRRLLIFSQFTSMLSMISDHLNKEGFRFFYLDGKTASKERVQLVDRFNEGEADIFLISLKAGNTGLNLTGADTVILYDLWWNPAVEEQAAGRAHRMGQKKVVQVIRLISQGTIEEKIYELQQSKRELIETVIEHGDQALAKISEEEIREILNI</sequence>
<dbReference type="InterPro" id="IPR014001">
    <property type="entry name" value="Helicase_ATP-bd"/>
</dbReference>
<dbReference type="InterPro" id="IPR001650">
    <property type="entry name" value="Helicase_C-like"/>
</dbReference>
<dbReference type="Gene3D" id="3.40.50.300">
    <property type="entry name" value="P-loop containing nucleotide triphosphate hydrolases"/>
    <property type="match status" value="1"/>
</dbReference>
<keyword evidence="2" id="KW-0479">Metal-binding</keyword>
<name>A0A0D6ZDV8_9BACI</name>
<evidence type="ECO:0000259" key="4">
    <source>
        <dbReference type="PROSITE" id="PS51192"/>
    </source>
</evidence>
<keyword evidence="2" id="KW-0863">Zinc-finger</keyword>
<dbReference type="SMART" id="SM00490">
    <property type="entry name" value="HELICc"/>
    <property type="match status" value="1"/>
</dbReference>
<dbReference type="SMART" id="SM00487">
    <property type="entry name" value="DEXDc"/>
    <property type="match status" value="1"/>
</dbReference>
<evidence type="ECO:0000256" key="2">
    <source>
        <dbReference type="PROSITE-ProRule" id="PRU00325"/>
    </source>
</evidence>
<keyword evidence="6" id="KW-0067">ATP-binding</keyword>
<dbReference type="GO" id="GO:0016787">
    <property type="term" value="F:hydrolase activity"/>
    <property type="evidence" value="ECO:0007669"/>
    <property type="project" value="UniProtKB-KW"/>
</dbReference>
<dbReference type="Proteomes" id="UP000032512">
    <property type="component" value="Unassembled WGS sequence"/>
</dbReference>
<dbReference type="GO" id="GO:0008270">
    <property type="term" value="F:zinc ion binding"/>
    <property type="evidence" value="ECO:0007669"/>
    <property type="project" value="UniProtKB-KW"/>
</dbReference>
<evidence type="ECO:0000259" key="3">
    <source>
        <dbReference type="PROSITE" id="PS50966"/>
    </source>
</evidence>
<dbReference type="InterPro" id="IPR038718">
    <property type="entry name" value="SNF2-like_sf"/>
</dbReference>
<dbReference type="InterPro" id="IPR049730">
    <property type="entry name" value="SNF2/RAD54-like_C"/>
</dbReference>
<keyword evidence="6" id="KW-0547">Nucleotide-binding</keyword>
<accession>A0A0D6ZDV8</accession>
<dbReference type="Pfam" id="PF04434">
    <property type="entry name" value="SWIM"/>
    <property type="match status" value="1"/>
</dbReference>
<dbReference type="InterPro" id="IPR000330">
    <property type="entry name" value="SNF2_N"/>
</dbReference>
<reference evidence="6 7" key="1">
    <citation type="submission" date="2015-01" db="EMBL/GenBank/DDBJ databases">
        <title>Draft genome sequences of the supercritical CO2 tolerant bacteria Bacillus subterraneus MITOT1 and Bacillus cereus MIT0214.</title>
        <authorList>
            <person name="Peet K.C."/>
            <person name="Thompson J.R."/>
        </authorList>
    </citation>
    <scope>NUCLEOTIDE SEQUENCE [LARGE SCALE GENOMIC DNA]</scope>
    <source>
        <strain evidence="6 7">MITOT1</strain>
    </source>
</reference>
<keyword evidence="1" id="KW-0378">Hydrolase</keyword>
<feature type="domain" description="Helicase C-terminal" evidence="5">
    <location>
        <begin position="937"/>
        <end position="1094"/>
    </location>
</feature>
<dbReference type="PROSITE" id="PS51194">
    <property type="entry name" value="HELICASE_CTER"/>
    <property type="match status" value="1"/>
</dbReference>
<dbReference type="CDD" id="cd18793">
    <property type="entry name" value="SF2_C_SNF"/>
    <property type="match status" value="1"/>
</dbReference>
<dbReference type="InterPro" id="IPR027417">
    <property type="entry name" value="P-loop_NTPase"/>
</dbReference>
<dbReference type="PROSITE" id="PS51192">
    <property type="entry name" value="HELICASE_ATP_BIND_1"/>
    <property type="match status" value="1"/>
</dbReference>
<dbReference type="FunFam" id="3.40.50.300:FF:000533">
    <property type="entry name" value="Helicase, Snf2 family"/>
    <property type="match status" value="1"/>
</dbReference>
<dbReference type="InterPro" id="IPR013663">
    <property type="entry name" value="Helicase_SWF/SNF/SWI_bac"/>
</dbReference>
<feature type="domain" description="SWIM-type" evidence="3">
    <location>
        <begin position="53"/>
        <end position="91"/>
    </location>
</feature>
<dbReference type="PROSITE" id="PS50966">
    <property type="entry name" value="ZF_SWIM"/>
    <property type="match status" value="1"/>
</dbReference>
<evidence type="ECO:0000259" key="5">
    <source>
        <dbReference type="PROSITE" id="PS51194"/>
    </source>
</evidence>